<evidence type="ECO:0000313" key="2">
    <source>
        <dbReference type="Proteomes" id="UP001363151"/>
    </source>
</evidence>
<dbReference type="InterPro" id="IPR008560">
    <property type="entry name" value="DUF842_euk"/>
</dbReference>
<gene>
    <name evidence="1" type="ORF">SO694_00146033</name>
</gene>
<dbReference type="Proteomes" id="UP001363151">
    <property type="component" value="Unassembled WGS sequence"/>
</dbReference>
<keyword evidence="2" id="KW-1185">Reference proteome</keyword>
<comment type="caution">
    <text evidence="1">The sequence shown here is derived from an EMBL/GenBank/DDBJ whole genome shotgun (WGS) entry which is preliminary data.</text>
</comment>
<proteinExistence type="predicted"/>
<evidence type="ECO:0000313" key="1">
    <source>
        <dbReference type="EMBL" id="KAK7234076.1"/>
    </source>
</evidence>
<name>A0ABR1FND7_AURAN</name>
<reference evidence="1 2" key="1">
    <citation type="submission" date="2024-03" db="EMBL/GenBank/DDBJ databases">
        <title>Aureococcus anophagefferens CCMP1851 and Kratosvirus quantuckense: Draft genome of a second virus-susceptible host strain in the model system.</title>
        <authorList>
            <person name="Chase E."/>
            <person name="Truchon A.R."/>
            <person name="Schepens W."/>
            <person name="Wilhelm S.W."/>
        </authorList>
    </citation>
    <scope>NUCLEOTIDE SEQUENCE [LARGE SCALE GENOMIC DNA]</scope>
    <source>
        <strain evidence="1 2">CCMP1851</strain>
    </source>
</reference>
<protein>
    <submittedName>
        <fullName evidence="1">Uncharacterized protein</fullName>
    </submittedName>
</protein>
<accession>A0ABR1FND7</accession>
<dbReference type="PANTHER" id="PTHR21096:SF0">
    <property type="entry name" value="PROTEIN FAM136A"/>
    <property type="match status" value="1"/>
</dbReference>
<sequence>MAEQKQQALQRSVDDLVTGIDKSHLMPMRKSAFLAMAKCCDLGTAAAYQQCVQRAGAPEQRASAVMQQELGEFQQRLQRAAMACQDEVKDYGYKDQAKMQGAFESCVNGALDKHMKLLPTIKKRIEASF</sequence>
<organism evidence="1 2">
    <name type="scientific">Aureococcus anophagefferens</name>
    <name type="common">Harmful bloom alga</name>
    <dbReference type="NCBI Taxonomy" id="44056"/>
    <lineage>
        <taxon>Eukaryota</taxon>
        <taxon>Sar</taxon>
        <taxon>Stramenopiles</taxon>
        <taxon>Ochrophyta</taxon>
        <taxon>Pelagophyceae</taxon>
        <taxon>Pelagomonadales</taxon>
        <taxon>Pelagomonadaceae</taxon>
        <taxon>Aureococcus</taxon>
    </lineage>
</organism>
<dbReference type="KEGG" id="aaf:AURANDRAFT_21720"/>
<dbReference type="GO" id="GO:0005737">
    <property type="term" value="C:cytoplasm"/>
    <property type="evidence" value="ECO:0007669"/>
    <property type="project" value="TreeGrafter"/>
</dbReference>
<dbReference type="PANTHER" id="PTHR21096">
    <property type="entry name" value="PROTEIN FAM136A"/>
    <property type="match status" value="1"/>
</dbReference>
<dbReference type="EMBL" id="JBBJCI010000348">
    <property type="protein sequence ID" value="KAK7234076.1"/>
    <property type="molecule type" value="Genomic_DNA"/>
</dbReference>
<dbReference type="Pfam" id="PF05811">
    <property type="entry name" value="DUF842"/>
    <property type="match status" value="1"/>
</dbReference>